<dbReference type="PANTHER" id="PTHR12243">
    <property type="entry name" value="MADF DOMAIN TRANSCRIPTION FACTOR"/>
    <property type="match status" value="1"/>
</dbReference>
<dbReference type="Pfam" id="PF10545">
    <property type="entry name" value="MADF_DNA_bdg"/>
    <property type="match status" value="1"/>
</dbReference>
<dbReference type="InterPro" id="IPR006578">
    <property type="entry name" value="MADF-dom"/>
</dbReference>
<feature type="domain" description="MADF" evidence="2">
    <location>
        <begin position="122"/>
        <end position="188"/>
    </location>
</feature>
<dbReference type="PANTHER" id="PTHR12243:SF67">
    <property type="entry name" value="COREPRESSOR OF PANGOLIN, ISOFORM A-RELATED"/>
    <property type="match status" value="1"/>
</dbReference>
<feature type="compositionally biased region" description="Basic and acidic residues" evidence="1">
    <location>
        <begin position="79"/>
        <end position="88"/>
    </location>
</feature>
<feature type="region of interest" description="Disordered" evidence="1">
    <location>
        <begin position="69"/>
        <end position="103"/>
    </location>
</feature>
<dbReference type="InterPro" id="IPR039353">
    <property type="entry name" value="TF_Adf1"/>
</dbReference>
<keyword evidence="4" id="KW-1185">Reference proteome</keyword>
<organism evidence="3 4">
    <name type="scientific">Petrolisthes manimaculis</name>
    <dbReference type="NCBI Taxonomy" id="1843537"/>
    <lineage>
        <taxon>Eukaryota</taxon>
        <taxon>Metazoa</taxon>
        <taxon>Ecdysozoa</taxon>
        <taxon>Arthropoda</taxon>
        <taxon>Crustacea</taxon>
        <taxon>Multicrustacea</taxon>
        <taxon>Malacostraca</taxon>
        <taxon>Eumalacostraca</taxon>
        <taxon>Eucarida</taxon>
        <taxon>Decapoda</taxon>
        <taxon>Pleocyemata</taxon>
        <taxon>Anomura</taxon>
        <taxon>Galatheoidea</taxon>
        <taxon>Porcellanidae</taxon>
        <taxon>Petrolisthes</taxon>
    </lineage>
</organism>
<evidence type="ECO:0000313" key="3">
    <source>
        <dbReference type="EMBL" id="KAK4323029.1"/>
    </source>
</evidence>
<dbReference type="GO" id="GO:0005667">
    <property type="term" value="C:transcription regulator complex"/>
    <property type="evidence" value="ECO:0007669"/>
    <property type="project" value="TreeGrafter"/>
</dbReference>
<dbReference type="GO" id="GO:0006357">
    <property type="term" value="P:regulation of transcription by RNA polymerase II"/>
    <property type="evidence" value="ECO:0007669"/>
    <property type="project" value="TreeGrafter"/>
</dbReference>
<dbReference type="SMART" id="SM00595">
    <property type="entry name" value="MADF"/>
    <property type="match status" value="1"/>
</dbReference>
<feature type="region of interest" description="Disordered" evidence="1">
    <location>
        <begin position="227"/>
        <end position="279"/>
    </location>
</feature>
<evidence type="ECO:0000259" key="2">
    <source>
        <dbReference type="Pfam" id="PF10545"/>
    </source>
</evidence>
<dbReference type="AlphaFoldDB" id="A0AAE1UM23"/>
<dbReference type="Proteomes" id="UP001292094">
    <property type="component" value="Unassembled WGS sequence"/>
</dbReference>
<gene>
    <name evidence="3" type="ORF">Pmani_006265</name>
</gene>
<feature type="compositionally biased region" description="Low complexity" evidence="1">
    <location>
        <begin position="30"/>
        <end position="46"/>
    </location>
</feature>
<evidence type="ECO:0000256" key="1">
    <source>
        <dbReference type="SAM" id="MobiDB-lite"/>
    </source>
</evidence>
<dbReference type="GO" id="GO:0005634">
    <property type="term" value="C:nucleus"/>
    <property type="evidence" value="ECO:0007669"/>
    <property type="project" value="TreeGrafter"/>
</dbReference>
<comment type="caution">
    <text evidence="3">The sequence shown here is derived from an EMBL/GenBank/DDBJ whole genome shotgun (WGS) entry which is preliminary data.</text>
</comment>
<accession>A0AAE1UM23</accession>
<sequence>MKKDQKNTSGKFLKKEKKRFVAPLSKEVTSDPATDPTSDSATDPTSGPEDPVSSSATYVKEEFLETLLFNQMTPAPAASEHESAHTGTEEEVDTDETTVPSSQRTKPLWLAPELERELAEWLHSNQFLYDRSCISYKDTQRKTQVLQEKAASLDPPLTAAELRRWIHSMRTRYGRLTKAKSGSGASKPPTERDQWILQIFDFMGKHIVRHKATKTLGIKESAAAVAAAPAELPPPPPSRRPSRVHNISEDSDADSSVSVSEQSRPKRQRSTPSSDTSLMDKLLDRHETATRALSGQFSSVDEETDFWRTFFSGFPLMMRGINMELATLLNIELSVVVQRYHAMTKSMPHQQSGEVDLSAVPLDIQAVYKRANAAIVRHRR</sequence>
<proteinExistence type="predicted"/>
<dbReference type="EMBL" id="JAWZYT010000478">
    <property type="protein sequence ID" value="KAK4323029.1"/>
    <property type="molecule type" value="Genomic_DNA"/>
</dbReference>
<feature type="region of interest" description="Disordered" evidence="1">
    <location>
        <begin position="1"/>
        <end position="57"/>
    </location>
</feature>
<evidence type="ECO:0000313" key="4">
    <source>
        <dbReference type="Proteomes" id="UP001292094"/>
    </source>
</evidence>
<name>A0AAE1UM23_9EUCA</name>
<protein>
    <recommendedName>
        <fullName evidence="2">MADF domain-containing protein</fullName>
    </recommendedName>
</protein>
<reference evidence="3" key="1">
    <citation type="submission" date="2023-11" db="EMBL/GenBank/DDBJ databases">
        <title>Genome assemblies of two species of porcelain crab, Petrolisthes cinctipes and Petrolisthes manimaculis (Anomura: Porcellanidae).</title>
        <authorList>
            <person name="Angst P."/>
        </authorList>
    </citation>
    <scope>NUCLEOTIDE SEQUENCE</scope>
    <source>
        <strain evidence="3">PB745_02</strain>
        <tissue evidence="3">Gill</tissue>
    </source>
</reference>